<dbReference type="Gene3D" id="1.10.489.10">
    <property type="entry name" value="Chloroperoxidase-like"/>
    <property type="match status" value="1"/>
</dbReference>
<dbReference type="PROSITE" id="PS51405">
    <property type="entry name" value="HEME_HALOPEROXIDASE"/>
    <property type="match status" value="1"/>
</dbReference>
<dbReference type="InterPro" id="IPR000028">
    <property type="entry name" value="Chloroperoxidase"/>
</dbReference>
<evidence type="ECO:0000256" key="4">
    <source>
        <dbReference type="ARBA" id="ARBA00022723"/>
    </source>
</evidence>
<dbReference type="InterPro" id="IPR036851">
    <property type="entry name" value="Chloroperoxidase-like_sf"/>
</dbReference>
<comment type="cofactor">
    <cofactor evidence="1">
        <name>heme b</name>
        <dbReference type="ChEBI" id="CHEBI:60344"/>
    </cofactor>
</comment>
<dbReference type="EMBL" id="JAPEUV010000174">
    <property type="protein sequence ID" value="KAJ4330856.1"/>
    <property type="molecule type" value="Genomic_DNA"/>
</dbReference>
<dbReference type="OrthoDB" id="407298at2759"/>
<evidence type="ECO:0000256" key="6">
    <source>
        <dbReference type="ARBA" id="ARBA00023004"/>
    </source>
</evidence>
<dbReference type="PANTHER" id="PTHR33577">
    <property type="entry name" value="STERIGMATOCYSTIN BIOSYNTHESIS PEROXIDASE STCC-RELATED"/>
    <property type="match status" value="1"/>
</dbReference>
<sequence>MASEQSPLFAKHAAIGEYVPAGPDDKRSPCPMINSLANHGYLPRNGRNVLAHDMKAAVAEAGISKALGTIFVNTVYNVHQTRDEKSRVGLLYRLCTTIRDPWTLLSSFGMRRPDQKDNLGRPILDLDQLALHGAVEHDISLTRRDHAQEEGNLARQADLVDGLLATSIDRKIITREQLSTYRRHRIETQRKNNPDLAYGPLQHELGCGEIALILGVFGDGKSAPYDYVEPFLREERLPVQEGWKKRWWWTLGLVEVKFIATKVKSLIGIQVK</sequence>
<proteinExistence type="inferred from homology"/>
<dbReference type="GO" id="GO:0004601">
    <property type="term" value="F:peroxidase activity"/>
    <property type="evidence" value="ECO:0007669"/>
    <property type="project" value="UniProtKB-KW"/>
</dbReference>
<keyword evidence="5" id="KW-0560">Oxidoreductase</keyword>
<keyword evidence="10" id="KW-1185">Reference proteome</keyword>
<accession>A0A9W9BW29</accession>
<gene>
    <name evidence="9" type="ORF">N0V87_009618</name>
</gene>
<reference evidence="9" key="1">
    <citation type="submission" date="2022-10" db="EMBL/GenBank/DDBJ databases">
        <title>Tapping the CABI collections for fungal endophytes: first genome assemblies for Collariella, Neodidymelliopsis, Ascochyta clinopodiicola, Didymella pomorum, Didymosphaeria variabile, Neocosmospora piperis and Neocucurbitaria cava.</title>
        <authorList>
            <person name="Hill R."/>
        </authorList>
    </citation>
    <scope>NUCLEOTIDE SEQUENCE</scope>
    <source>
        <strain evidence="9">IMI 360193</strain>
    </source>
</reference>
<dbReference type="SUPFAM" id="SSF47571">
    <property type="entry name" value="Cloroperoxidase"/>
    <property type="match status" value="1"/>
</dbReference>
<organism evidence="9 10">
    <name type="scientific">Didymella glomerata</name>
    <dbReference type="NCBI Taxonomy" id="749621"/>
    <lineage>
        <taxon>Eukaryota</taxon>
        <taxon>Fungi</taxon>
        <taxon>Dikarya</taxon>
        <taxon>Ascomycota</taxon>
        <taxon>Pezizomycotina</taxon>
        <taxon>Dothideomycetes</taxon>
        <taxon>Pleosporomycetidae</taxon>
        <taxon>Pleosporales</taxon>
        <taxon>Pleosporineae</taxon>
        <taxon>Didymellaceae</taxon>
        <taxon>Didymella</taxon>
    </lineage>
</organism>
<evidence type="ECO:0000256" key="3">
    <source>
        <dbReference type="ARBA" id="ARBA00022617"/>
    </source>
</evidence>
<dbReference type="Proteomes" id="UP001140562">
    <property type="component" value="Unassembled WGS sequence"/>
</dbReference>
<evidence type="ECO:0000259" key="8">
    <source>
        <dbReference type="PROSITE" id="PS51405"/>
    </source>
</evidence>
<comment type="similarity">
    <text evidence="7">Belongs to the chloroperoxidase family.</text>
</comment>
<evidence type="ECO:0000256" key="5">
    <source>
        <dbReference type="ARBA" id="ARBA00023002"/>
    </source>
</evidence>
<keyword evidence="3" id="KW-0349">Heme</keyword>
<feature type="domain" description="Heme haloperoxidase family profile" evidence="8">
    <location>
        <begin position="14"/>
        <end position="258"/>
    </location>
</feature>
<comment type="caution">
    <text evidence="9">The sequence shown here is derived from an EMBL/GenBank/DDBJ whole genome shotgun (WGS) entry which is preliminary data.</text>
</comment>
<dbReference type="AlphaFoldDB" id="A0A9W9BW29"/>
<evidence type="ECO:0000313" key="10">
    <source>
        <dbReference type="Proteomes" id="UP001140562"/>
    </source>
</evidence>
<evidence type="ECO:0000313" key="9">
    <source>
        <dbReference type="EMBL" id="KAJ4330856.1"/>
    </source>
</evidence>
<dbReference type="Pfam" id="PF01328">
    <property type="entry name" value="Peroxidase_2"/>
    <property type="match status" value="1"/>
</dbReference>
<evidence type="ECO:0000256" key="1">
    <source>
        <dbReference type="ARBA" id="ARBA00001970"/>
    </source>
</evidence>
<dbReference type="GO" id="GO:0046872">
    <property type="term" value="F:metal ion binding"/>
    <property type="evidence" value="ECO:0007669"/>
    <property type="project" value="UniProtKB-KW"/>
</dbReference>
<dbReference type="PANTHER" id="PTHR33577:SF9">
    <property type="entry name" value="PEROXIDASE STCC"/>
    <property type="match status" value="1"/>
</dbReference>
<name>A0A9W9BW29_9PLEO</name>
<keyword evidence="6" id="KW-0408">Iron</keyword>
<evidence type="ECO:0000256" key="2">
    <source>
        <dbReference type="ARBA" id="ARBA00022559"/>
    </source>
</evidence>
<keyword evidence="2" id="KW-0575">Peroxidase</keyword>
<evidence type="ECO:0000256" key="7">
    <source>
        <dbReference type="ARBA" id="ARBA00025795"/>
    </source>
</evidence>
<protein>
    <recommendedName>
        <fullName evidence="8">Heme haloperoxidase family profile domain-containing protein</fullName>
    </recommendedName>
</protein>
<keyword evidence="4" id="KW-0479">Metal-binding</keyword>